<proteinExistence type="predicted"/>
<dbReference type="Gene3D" id="3.30.40.10">
    <property type="entry name" value="Zinc/RING finger domain, C3HC4 (zinc finger)"/>
    <property type="match status" value="1"/>
</dbReference>
<evidence type="ECO:0000256" key="2">
    <source>
        <dbReference type="ARBA" id="ARBA00004496"/>
    </source>
</evidence>
<evidence type="ECO:0000256" key="5">
    <source>
        <dbReference type="ARBA" id="ARBA00022723"/>
    </source>
</evidence>
<dbReference type="GO" id="GO:0008270">
    <property type="term" value="F:zinc ion binding"/>
    <property type="evidence" value="ECO:0007669"/>
    <property type="project" value="UniProtKB-KW"/>
</dbReference>
<evidence type="ECO:0000256" key="3">
    <source>
        <dbReference type="ARBA" id="ARBA00022490"/>
    </source>
</evidence>
<comment type="caution">
    <text evidence="13">The sequence shown here is derived from an EMBL/GenBank/DDBJ whole genome shotgun (WGS) entry which is preliminary data.</text>
</comment>
<evidence type="ECO:0000256" key="9">
    <source>
        <dbReference type="ARBA" id="ARBA00023136"/>
    </source>
</evidence>
<feature type="compositionally biased region" description="Polar residues" evidence="11">
    <location>
        <begin position="840"/>
        <end position="849"/>
    </location>
</feature>
<dbReference type="Gene3D" id="3.30.500.40">
    <property type="match status" value="1"/>
</dbReference>
<dbReference type="InterPro" id="IPR017455">
    <property type="entry name" value="Znf_FYVE-rel"/>
</dbReference>
<evidence type="ECO:0000256" key="10">
    <source>
        <dbReference type="PROSITE-ProRule" id="PRU00091"/>
    </source>
</evidence>
<dbReference type="OrthoDB" id="5872154at2759"/>
<feature type="domain" description="FYVE-type" evidence="12">
    <location>
        <begin position="860"/>
        <end position="919"/>
    </location>
</feature>
<protein>
    <submittedName>
        <fullName evidence="13">MADHIP</fullName>
    </submittedName>
</protein>
<dbReference type="PANTHER" id="PTHR46319">
    <property type="entry name" value="ZINC FINGER FYVE DOMAIN-CONTAINING PROTEIN"/>
    <property type="match status" value="1"/>
</dbReference>
<dbReference type="Pfam" id="PF11409">
    <property type="entry name" value="SARA"/>
    <property type="match status" value="1"/>
</dbReference>
<dbReference type="FunFam" id="3.30.500.40:FF:000001">
    <property type="entry name" value="Zinc finger, FYVE domain-containing 9a"/>
    <property type="match status" value="1"/>
</dbReference>
<gene>
    <name evidence="13" type="ORF">MEDL_51328</name>
</gene>
<dbReference type="FunFam" id="3.30.40.10:FF:000084">
    <property type="entry name" value="Zinc finger, FYVE domain-containing 9b"/>
    <property type="match status" value="1"/>
</dbReference>
<evidence type="ECO:0000256" key="4">
    <source>
        <dbReference type="ARBA" id="ARBA00022553"/>
    </source>
</evidence>
<feature type="region of interest" description="Disordered" evidence="11">
    <location>
        <begin position="707"/>
        <end position="798"/>
    </location>
</feature>
<dbReference type="InterPro" id="IPR022557">
    <property type="entry name" value="SARA-like_C"/>
</dbReference>
<dbReference type="InterPro" id="IPR011011">
    <property type="entry name" value="Znf_FYVE_PHD"/>
</dbReference>
<keyword evidence="14" id="KW-1185">Reference proteome</keyword>
<accession>A0A8S3TZC6</accession>
<evidence type="ECO:0000313" key="14">
    <source>
        <dbReference type="Proteomes" id="UP000683360"/>
    </source>
</evidence>
<feature type="compositionally biased region" description="Polar residues" evidence="11">
    <location>
        <begin position="315"/>
        <end position="329"/>
    </location>
</feature>
<reference evidence="13" key="1">
    <citation type="submission" date="2021-03" db="EMBL/GenBank/DDBJ databases">
        <authorList>
            <person name="Bekaert M."/>
        </authorList>
    </citation>
    <scope>NUCLEOTIDE SEQUENCE</scope>
</reference>
<dbReference type="CDD" id="cd15729">
    <property type="entry name" value="FYVE_endofin"/>
    <property type="match status" value="1"/>
</dbReference>
<evidence type="ECO:0000256" key="1">
    <source>
        <dbReference type="ARBA" id="ARBA00004146"/>
    </source>
</evidence>
<dbReference type="GO" id="GO:0031901">
    <property type="term" value="C:early endosome membrane"/>
    <property type="evidence" value="ECO:0007669"/>
    <property type="project" value="UniProtKB-SubCell"/>
</dbReference>
<dbReference type="InterPro" id="IPR000306">
    <property type="entry name" value="Znf_FYVE"/>
</dbReference>
<dbReference type="Gene3D" id="4.10.720.10">
    <property type="entry name" value="Smad anchor for receptor activation, Smad-binding domain"/>
    <property type="match status" value="1"/>
</dbReference>
<keyword evidence="4" id="KW-0597">Phosphoprotein</keyword>
<dbReference type="GO" id="GO:0005545">
    <property type="term" value="F:1-phosphatidylinositol binding"/>
    <property type="evidence" value="ECO:0007669"/>
    <property type="project" value="UniProtKB-ARBA"/>
</dbReference>
<feature type="compositionally biased region" description="Acidic residues" evidence="11">
    <location>
        <begin position="787"/>
        <end position="798"/>
    </location>
</feature>
<keyword evidence="3" id="KW-0963">Cytoplasm</keyword>
<evidence type="ECO:0000256" key="6">
    <source>
        <dbReference type="ARBA" id="ARBA00022753"/>
    </source>
</evidence>
<dbReference type="Pfam" id="PF01363">
    <property type="entry name" value="FYVE"/>
    <property type="match status" value="1"/>
</dbReference>
<dbReference type="InterPro" id="IPR024608">
    <property type="entry name" value="SARA-like_SBD"/>
</dbReference>
<evidence type="ECO:0000256" key="11">
    <source>
        <dbReference type="SAM" id="MobiDB-lite"/>
    </source>
</evidence>
<evidence type="ECO:0000256" key="8">
    <source>
        <dbReference type="ARBA" id="ARBA00022833"/>
    </source>
</evidence>
<dbReference type="GO" id="GO:0016197">
    <property type="term" value="P:endosomal transport"/>
    <property type="evidence" value="ECO:0007669"/>
    <property type="project" value="TreeGrafter"/>
</dbReference>
<keyword evidence="7 10" id="KW-0863">Zinc-finger</keyword>
<dbReference type="FunFam" id="3.30.1360.220:FF:000001">
    <property type="entry name" value="Zinc finger, FYVE domain-containing 9a"/>
    <property type="match status" value="1"/>
</dbReference>
<feature type="region of interest" description="Disordered" evidence="11">
    <location>
        <begin position="981"/>
        <end position="1003"/>
    </location>
</feature>
<dbReference type="SUPFAM" id="SSF57903">
    <property type="entry name" value="FYVE/PHD zinc finger"/>
    <property type="match status" value="1"/>
</dbReference>
<dbReference type="GO" id="GO:0005829">
    <property type="term" value="C:cytosol"/>
    <property type="evidence" value="ECO:0007669"/>
    <property type="project" value="UniProtKB-ARBA"/>
</dbReference>
<dbReference type="SMART" id="SM00064">
    <property type="entry name" value="FYVE"/>
    <property type="match status" value="1"/>
</dbReference>
<dbReference type="InterPro" id="IPR013083">
    <property type="entry name" value="Znf_RING/FYVE/PHD"/>
</dbReference>
<sequence length="1608" mass="178670">MDSLIVDLDKVLDDFEAEESTSRKPTGNVSSEYATYLSKNEDHSWEEVSRAPAGSAPNWKRNSKDEYLSFIDYGEPYEPASNFDLSEADFAPSLKTKTETVSSKFSNVITNGHVETVENGNFDFGHKNPDRLLHTTKPGDLTLTMNGYHDNKSAPMHMHNENNSQMIDLHGCETSDLTENEFGNVDRSVNFDDTYNKFPIQVVDIFTPVSEDVPQIPSSTTYQQNAIPNNFYQSNRKDNVEENIHVNLNESVPVNSHDSAISHDINISKVPSVRNEDLTKNKPMEMIHNNLHAKTQSSSSHTSEKRVNEIKSVNTELSSSLTSDNTKTDLQPVKTELSTSSKTDNRITELQSVKTELSSSPVSDNTKTELQSEKSDCLNSELTRKRTDQIQSNLAGNNDNKKADEGYDSYDCLGRDDANSVLVVKKEATPTLDLSDVIFDNNASINDSVSGVPNNKPLDSPEQTTVKALDNCKLESSSISKTAIQGNQVPKEPSVKSDESEVIGFGQEVNIDEDDMDDYLKDVQDENSVISNSLTLNSDADSVPPRYSLIDELPNLGKETSNEDIHRRDQNEVQDHSKTVVIPPKISLSETQEELERISVGDNIPICRQSVQLEELKSARNQTDGLDIQNVQLPSVEMGGARPKEINRHPDIQSISTISSENSEVQDKEQKHTQNLNENGLTLTGELIPGTDNDLQVVDVSEIEKSDFVSDQNGDEDNDETPVMRRNIQPSIPSDLSRPHSWGPSGSDTVPFPHHKRPNSLNIPQRGELTMTGERTQAPYTFPYPPEDTDDTEDAEDTENLTPEIQEDLIQNEDVQAVGGEPIDGASGASGHTPSPDPSSPESQVVETSLGKSAPMWIPDSVAPVCMGCEVKFTFTKRRHHCRACGKVFCSACCSLKSRLPYMENKEARVCVECNRQISIAELSSSGTPNPNNPSEYCSVIPPSQQASARSQPPSVLVPASVLKREGSTRQTNEGKHVMFSDGIRPGGDLTELDGSDTANRLPMRRSGRSLKKVEKGSPDAAHRQVARKLRAGEARRHLCLIPETGLPPIIISTGEKGGYTTEENPEIEKIMPQIKDEEADPVIFALNANLFVLVKIINLDCCVNRTCWCFTSKGMCNVGQDEIVFVLEVIPDEEMIPLDILRHFYTIYEEAGKGNTVTHMGHTIFNQPFLDSRDHGGILYIRPTFQCLHKLLLPSPPYVFGILLQKWETPWAKVFPLRLLLRLGAEYRYYPCPLISVRNRKPVFFEIGHTIMNLLADFRNFQYMLPQIKGVSIHMEDKKTTITFPRNRYEDIMKVVSNSNEHVMALGASFSLQADSHLVCIQNDDGNYQTQAINIQNKPRKVTGASFVVFNGALKTSSGLKAKSSIVEDGLMVQITPDSMVALKQALKDMTSYTIECGSVTADSPDEVVTIQWGEDDKNINIGVKSPIDDMSMDGIENIHIPNMSYFPLVLVLVLIYNFQRKNVKSPIDDMSMDGIESIHIPNATDYVGEKQIVRWTDVFFIQNKDSGSAKWEPVDLSRLAETLSNATCIALTPHLDKLKEADLTKVALRVNIEIEKVGYEIGANGERLPDLYMNDLDNELIPVIHSAASQNRGGAIILELIFHILD</sequence>
<feature type="compositionally biased region" description="Polar residues" evidence="11">
    <location>
        <begin position="336"/>
        <end position="365"/>
    </location>
</feature>
<feature type="compositionally biased region" description="Basic and acidic residues" evidence="11">
    <location>
        <begin position="366"/>
        <end position="388"/>
    </location>
</feature>
<dbReference type="PANTHER" id="PTHR46319:SF3">
    <property type="entry name" value="ZINC FINGER FYVE DOMAIN-CONTAINING PROTEIN"/>
    <property type="match status" value="1"/>
</dbReference>
<dbReference type="Proteomes" id="UP000683360">
    <property type="component" value="Unassembled WGS sequence"/>
</dbReference>
<dbReference type="InterPro" id="IPR037145">
    <property type="entry name" value="SARA_Smad-bd_sf"/>
</dbReference>
<keyword evidence="5" id="KW-0479">Metal-binding</keyword>
<name>A0A8S3TZC6_MYTED</name>
<dbReference type="PROSITE" id="PS50178">
    <property type="entry name" value="ZF_FYVE"/>
    <property type="match status" value="1"/>
</dbReference>
<dbReference type="SMART" id="SM01421">
    <property type="entry name" value="DUF3480"/>
    <property type="match status" value="1"/>
</dbReference>
<dbReference type="SMART" id="SM01422">
    <property type="entry name" value="SARA"/>
    <property type="match status" value="1"/>
</dbReference>
<keyword evidence="8" id="KW-0862">Zinc</keyword>
<dbReference type="Gene3D" id="3.30.1360.220">
    <property type="entry name" value="Domain of unknown function (DUF3480), N-terminal subdomain"/>
    <property type="match status" value="1"/>
</dbReference>
<evidence type="ECO:0000259" key="12">
    <source>
        <dbReference type="PROSITE" id="PS50178"/>
    </source>
</evidence>
<organism evidence="13 14">
    <name type="scientific">Mytilus edulis</name>
    <name type="common">Blue mussel</name>
    <dbReference type="NCBI Taxonomy" id="6550"/>
    <lineage>
        <taxon>Eukaryota</taxon>
        <taxon>Metazoa</taxon>
        <taxon>Spiralia</taxon>
        <taxon>Lophotrochozoa</taxon>
        <taxon>Mollusca</taxon>
        <taxon>Bivalvia</taxon>
        <taxon>Autobranchia</taxon>
        <taxon>Pteriomorphia</taxon>
        <taxon>Mytilida</taxon>
        <taxon>Mytiloidea</taxon>
        <taxon>Mytilidae</taxon>
        <taxon>Mytilinae</taxon>
        <taxon>Mytilus</taxon>
    </lineage>
</organism>
<dbReference type="EMBL" id="CAJPWZ010002499">
    <property type="protein sequence ID" value="CAG2238987.1"/>
    <property type="molecule type" value="Genomic_DNA"/>
</dbReference>
<keyword evidence="6" id="KW-0967">Endosome</keyword>
<feature type="compositionally biased region" description="Polar residues" evidence="11">
    <location>
        <begin position="389"/>
        <end position="398"/>
    </location>
</feature>
<feature type="region of interest" description="Disordered" evidence="11">
    <location>
        <begin position="315"/>
        <end position="402"/>
    </location>
</feature>
<comment type="subcellular location">
    <subcellularLocation>
        <location evidence="2">Cytoplasm</location>
    </subcellularLocation>
    <subcellularLocation>
        <location evidence="1">Early endosome membrane</location>
    </subcellularLocation>
</comment>
<feature type="region of interest" description="Disordered" evidence="11">
    <location>
        <begin position="819"/>
        <end position="849"/>
    </location>
</feature>
<evidence type="ECO:0000256" key="7">
    <source>
        <dbReference type="ARBA" id="ARBA00022771"/>
    </source>
</evidence>
<keyword evidence="9" id="KW-0472">Membrane</keyword>
<dbReference type="Pfam" id="PF11979">
    <property type="entry name" value="SARA_C"/>
    <property type="match status" value="2"/>
</dbReference>
<evidence type="ECO:0000313" key="13">
    <source>
        <dbReference type="EMBL" id="CAG2238987.1"/>
    </source>
</evidence>